<feature type="signal peptide" evidence="8">
    <location>
        <begin position="1"/>
        <end position="31"/>
    </location>
</feature>
<proteinExistence type="inferred from homology"/>
<dbReference type="PANTHER" id="PTHR45650">
    <property type="entry name" value="GDSL-LIKE LIPASE/ACYLHYDROLASE-RELATED"/>
    <property type="match status" value="1"/>
</dbReference>
<dbReference type="Gene3D" id="3.40.50.1110">
    <property type="entry name" value="SGNH hydrolase"/>
    <property type="match status" value="1"/>
</dbReference>
<name>A0A6A1UYW9_9ROSI</name>
<keyword evidence="6" id="KW-0442">Lipid degradation</keyword>
<accession>A0A6A1UYW9</accession>
<evidence type="ECO:0000256" key="4">
    <source>
        <dbReference type="ARBA" id="ARBA00022729"/>
    </source>
</evidence>
<dbReference type="InterPro" id="IPR036514">
    <property type="entry name" value="SGNH_hydro_sf"/>
</dbReference>
<keyword evidence="10" id="KW-1185">Reference proteome</keyword>
<dbReference type="InterPro" id="IPR051238">
    <property type="entry name" value="GDSL_esterase/lipase"/>
</dbReference>
<keyword evidence="3" id="KW-0964">Secreted</keyword>
<dbReference type="AlphaFoldDB" id="A0A6A1UYW9"/>
<evidence type="ECO:0000256" key="7">
    <source>
        <dbReference type="ARBA" id="ARBA00023098"/>
    </source>
</evidence>
<evidence type="ECO:0000313" key="10">
    <source>
        <dbReference type="Proteomes" id="UP000516437"/>
    </source>
</evidence>
<gene>
    <name evidence="9" type="ORF">CJ030_MR8G009058</name>
</gene>
<dbReference type="GO" id="GO:0005576">
    <property type="term" value="C:extracellular region"/>
    <property type="evidence" value="ECO:0007669"/>
    <property type="project" value="UniProtKB-SubCell"/>
</dbReference>
<dbReference type="InterPro" id="IPR035669">
    <property type="entry name" value="SGNH_plant_lipase-like"/>
</dbReference>
<dbReference type="Proteomes" id="UP000516437">
    <property type="component" value="Chromosome 8"/>
</dbReference>
<evidence type="ECO:0000256" key="8">
    <source>
        <dbReference type="SAM" id="SignalP"/>
    </source>
</evidence>
<evidence type="ECO:0000256" key="1">
    <source>
        <dbReference type="ARBA" id="ARBA00004613"/>
    </source>
</evidence>
<evidence type="ECO:0008006" key="11">
    <source>
        <dbReference type="Google" id="ProtNLM"/>
    </source>
</evidence>
<dbReference type="CDD" id="cd01837">
    <property type="entry name" value="SGNH_plant_lipase_like"/>
    <property type="match status" value="1"/>
</dbReference>
<feature type="chain" id="PRO_5025385536" description="GDSL esterase/lipase" evidence="8">
    <location>
        <begin position="32"/>
        <end position="403"/>
    </location>
</feature>
<dbReference type="OrthoDB" id="1683520at2759"/>
<evidence type="ECO:0000256" key="3">
    <source>
        <dbReference type="ARBA" id="ARBA00022525"/>
    </source>
</evidence>
<evidence type="ECO:0000256" key="2">
    <source>
        <dbReference type="ARBA" id="ARBA00008668"/>
    </source>
</evidence>
<evidence type="ECO:0000256" key="6">
    <source>
        <dbReference type="ARBA" id="ARBA00022963"/>
    </source>
</evidence>
<evidence type="ECO:0000256" key="5">
    <source>
        <dbReference type="ARBA" id="ARBA00022801"/>
    </source>
</evidence>
<dbReference type="GO" id="GO:0016788">
    <property type="term" value="F:hydrolase activity, acting on ester bonds"/>
    <property type="evidence" value="ECO:0007669"/>
    <property type="project" value="InterPro"/>
</dbReference>
<organism evidence="9 10">
    <name type="scientific">Morella rubra</name>
    <name type="common">Chinese bayberry</name>
    <dbReference type="NCBI Taxonomy" id="262757"/>
    <lineage>
        <taxon>Eukaryota</taxon>
        <taxon>Viridiplantae</taxon>
        <taxon>Streptophyta</taxon>
        <taxon>Embryophyta</taxon>
        <taxon>Tracheophyta</taxon>
        <taxon>Spermatophyta</taxon>
        <taxon>Magnoliopsida</taxon>
        <taxon>eudicotyledons</taxon>
        <taxon>Gunneridae</taxon>
        <taxon>Pentapetalae</taxon>
        <taxon>rosids</taxon>
        <taxon>fabids</taxon>
        <taxon>Fagales</taxon>
        <taxon>Myricaceae</taxon>
        <taxon>Morella</taxon>
    </lineage>
</organism>
<keyword evidence="5" id="KW-0378">Hydrolase</keyword>
<comment type="caution">
    <text evidence="9">The sequence shown here is derived from an EMBL/GenBank/DDBJ whole genome shotgun (WGS) entry which is preliminary data.</text>
</comment>
<dbReference type="Pfam" id="PF00657">
    <property type="entry name" value="Lipase_GDSL"/>
    <property type="match status" value="1"/>
</dbReference>
<dbReference type="PANTHER" id="PTHR45650:SF9">
    <property type="entry name" value="SGNH HYDROLASE-TYPE ESTERASE DOMAIN-CONTAINING PROTEIN"/>
    <property type="match status" value="1"/>
</dbReference>
<protein>
    <recommendedName>
        <fullName evidence="11">GDSL esterase/lipase</fullName>
    </recommendedName>
</protein>
<comment type="similarity">
    <text evidence="2">Belongs to the 'GDSL' lipolytic enzyme family.</text>
</comment>
<evidence type="ECO:0000313" key="9">
    <source>
        <dbReference type="EMBL" id="KAB1204270.1"/>
    </source>
</evidence>
<comment type="subcellular location">
    <subcellularLocation>
        <location evidence="1">Secreted</location>
    </subcellularLocation>
</comment>
<keyword evidence="4 8" id="KW-0732">Signal</keyword>
<keyword evidence="7" id="KW-0443">Lipid metabolism</keyword>
<dbReference type="InterPro" id="IPR001087">
    <property type="entry name" value="GDSL"/>
</dbReference>
<dbReference type="GO" id="GO:0016042">
    <property type="term" value="P:lipid catabolic process"/>
    <property type="evidence" value="ECO:0007669"/>
    <property type="project" value="UniProtKB-KW"/>
</dbReference>
<sequence>MPACNWLEALWKKLLLVFLVLVSTLQDCANGKPQVPCFFIFGDSISDNGNNNNLVTLAKANYPPYGIDFPAGITGRFTNGRNMVDFIAEFLGFDDYIPPFATARDQEILTGVNYASGAAGIRSETGQQLGDRISMDRQLKNHRSTVSQIITMLGNQNSSAEYLSKCIYSVAIGSNDYINNYFLPKYFPTSSQYTQEQYAEALVLQVSQQLKTLYECGARKVAVFGLGLLGCTLVEKASFGSNVGSLSCVDNVNNAVLLFNNRLKRLVLDYLNKSLTDANFIFVNSSGIALSSSLSQAGRLLQNLKLLIFTRFATFAVGCEIHEMEFASGPKETNAPCCQVTGTGLGMAQCDPFGKSCSNRSQYTFWDAVHPTEDVYAGYARRAYRAESPTDAYPFDIERLAQL</sequence>
<reference evidence="9 10" key="1">
    <citation type="journal article" date="2019" name="Plant Biotechnol. J.">
        <title>The red bayberry genome and genetic basis of sex determination.</title>
        <authorList>
            <person name="Jia H.M."/>
            <person name="Jia H.J."/>
            <person name="Cai Q.L."/>
            <person name="Wang Y."/>
            <person name="Zhao H.B."/>
            <person name="Yang W.F."/>
            <person name="Wang G.Y."/>
            <person name="Li Y.H."/>
            <person name="Zhan D.L."/>
            <person name="Shen Y.T."/>
            <person name="Niu Q.F."/>
            <person name="Chang L."/>
            <person name="Qiu J."/>
            <person name="Zhao L."/>
            <person name="Xie H.B."/>
            <person name="Fu W.Y."/>
            <person name="Jin J."/>
            <person name="Li X.W."/>
            <person name="Jiao Y."/>
            <person name="Zhou C.C."/>
            <person name="Tu T."/>
            <person name="Chai C.Y."/>
            <person name="Gao J.L."/>
            <person name="Fan L.J."/>
            <person name="van de Weg E."/>
            <person name="Wang J.Y."/>
            <person name="Gao Z.S."/>
        </authorList>
    </citation>
    <scope>NUCLEOTIDE SEQUENCE [LARGE SCALE GENOMIC DNA]</scope>
    <source>
        <tissue evidence="9">Leaves</tissue>
    </source>
</reference>
<dbReference type="EMBL" id="RXIC02000026">
    <property type="protein sequence ID" value="KAB1204270.1"/>
    <property type="molecule type" value="Genomic_DNA"/>
</dbReference>